<dbReference type="InterPro" id="IPR050090">
    <property type="entry name" value="Tyrosine_recombinase_XerCD"/>
</dbReference>
<dbReference type="GO" id="GO:0051301">
    <property type="term" value="P:cell division"/>
    <property type="evidence" value="ECO:0007669"/>
    <property type="project" value="UniProtKB-KW"/>
</dbReference>
<feature type="active site" evidence="9">
    <location>
        <position position="278"/>
    </location>
</feature>
<dbReference type="GO" id="GO:0009037">
    <property type="term" value="F:tyrosine-based site-specific recombinase activity"/>
    <property type="evidence" value="ECO:0007669"/>
    <property type="project" value="UniProtKB-UniRule"/>
</dbReference>
<comment type="function">
    <text evidence="9">Site-specific tyrosine recombinase, which acts by catalyzing the cutting and rejoining of the recombining DNA molecules. The XerC-XerD complex is essential to convert dimers of the bacterial chromosome into monomers to permit their segregation at cell division. It also contributes to the segregational stability of plasmids.</text>
</comment>
<dbReference type="PROSITE" id="PS51900">
    <property type="entry name" value="CB"/>
    <property type="match status" value="1"/>
</dbReference>
<evidence type="ECO:0000256" key="8">
    <source>
        <dbReference type="ARBA" id="ARBA00023306"/>
    </source>
</evidence>
<comment type="caution">
    <text evidence="12">The sequence shown here is derived from an EMBL/GenBank/DDBJ whole genome shotgun (WGS) entry which is preliminary data.</text>
</comment>
<dbReference type="AlphaFoldDB" id="A0A1B8QJI1"/>
<evidence type="ECO:0000256" key="4">
    <source>
        <dbReference type="ARBA" id="ARBA00022829"/>
    </source>
</evidence>
<accession>A0A1B8QJI1</accession>
<dbReference type="InterPro" id="IPR010998">
    <property type="entry name" value="Integrase_recombinase_N"/>
</dbReference>
<comment type="similarity">
    <text evidence="9">Belongs to the 'phage' integrase family. XerC subfamily.</text>
</comment>
<evidence type="ECO:0000256" key="6">
    <source>
        <dbReference type="ARBA" id="ARBA00023125"/>
    </source>
</evidence>
<dbReference type="GO" id="GO:0003677">
    <property type="term" value="F:DNA binding"/>
    <property type="evidence" value="ECO:0007669"/>
    <property type="project" value="UniProtKB-UniRule"/>
</dbReference>
<feature type="active site" description="O-(3'-phospho-DNA)-tyrosine intermediate" evidence="9">
    <location>
        <position position="310"/>
    </location>
</feature>
<dbReference type="InterPro" id="IPR011010">
    <property type="entry name" value="DNA_brk_join_enz"/>
</dbReference>
<proteinExistence type="inferred from homology"/>
<evidence type="ECO:0000313" key="12">
    <source>
        <dbReference type="EMBL" id="OBX83631.1"/>
    </source>
</evidence>
<gene>
    <name evidence="9" type="primary">xerC</name>
    <name evidence="12" type="ORF">A7456_06040</name>
</gene>
<comment type="subcellular location">
    <subcellularLocation>
        <location evidence="1 9">Cytoplasm</location>
    </subcellularLocation>
</comment>
<evidence type="ECO:0000256" key="5">
    <source>
        <dbReference type="ARBA" id="ARBA00022908"/>
    </source>
</evidence>
<dbReference type="SUPFAM" id="SSF47823">
    <property type="entry name" value="lambda integrase-like, N-terminal domain"/>
    <property type="match status" value="1"/>
</dbReference>
<dbReference type="InterPro" id="IPR002104">
    <property type="entry name" value="Integrase_catalytic"/>
</dbReference>
<feature type="domain" description="Tyr recombinase" evidence="10">
    <location>
        <begin position="126"/>
        <end position="323"/>
    </location>
</feature>
<dbReference type="GO" id="GO:0006313">
    <property type="term" value="P:DNA transposition"/>
    <property type="evidence" value="ECO:0007669"/>
    <property type="project" value="UniProtKB-UniRule"/>
</dbReference>
<reference evidence="12 13" key="1">
    <citation type="submission" date="2016-05" db="EMBL/GenBank/DDBJ databases">
        <title>Draft genome sequence of Moraxella nonliquefaciens CCUG 348T.</title>
        <authorList>
            <person name="Salva-Serra F."/>
            <person name="Engstrom-Jakobsson H."/>
            <person name="Thorell K."/>
            <person name="Gonzales-Siles L."/>
            <person name="Karlsson R."/>
            <person name="Boulund F."/>
            <person name="Engstrand L."/>
            <person name="Kristiansson E."/>
            <person name="Moore E."/>
        </authorList>
    </citation>
    <scope>NUCLEOTIDE SEQUENCE [LARGE SCALE GENOMIC DNA]</scope>
    <source>
        <strain evidence="12 13">CCUG 348</strain>
    </source>
</reference>
<keyword evidence="4 9" id="KW-0159">Chromosome partition</keyword>
<keyword evidence="8 9" id="KW-0131">Cell cycle</keyword>
<dbReference type="SUPFAM" id="SSF56349">
    <property type="entry name" value="DNA breaking-rejoining enzymes"/>
    <property type="match status" value="1"/>
</dbReference>
<comment type="subunit">
    <text evidence="9">Forms a cyclic heterotetrameric complex composed of two molecules of XerC and two molecules of XerD.</text>
</comment>
<dbReference type="HAMAP" id="MF_01808">
    <property type="entry name" value="Recomb_XerC_XerD"/>
    <property type="match status" value="1"/>
</dbReference>
<keyword evidence="7 9" id="KW-0233">DNA recombination</keyword>
<evidence type="ECO:0000256" key="2">
    <source>
        <dbReference type="ARBA" id="ARBA00022490"/>
    </source>
</evidence>
<feature type="active site" evidence="9">
    <location>
        <position position="194"/>
    </location>
</feature>
<dbReference type="InterPro" id="IPR044068">
    <property type="entry name" value="CB"/>
</dbReference>
<dbReference type="InterPro" id="IPR023009">
    <property type="entry name" value="Tyrosine_recombinase_XerC/XerD"/>
</dbReference>
<keyword evidence="2 9" id="KW-0963">Cytoplasm</keyword>
<dbReference type="EMBL" id="LXTW01000032">
    <property type="protein sequence ID" value="OBX83631.1"/>
    <property type="molecule type" value="Genomic_DNA"/>
</dbReference>
<dbReference type="STRING" id="478.A7456_06040"/>
<feature type="active site" evidence="9">
    <location>
        <position position="301"/>
    </location>
</feature>
<dbReference type="InterPro" id="IPR004107">
    <property type="entry name" value="Integrase_SAM-like_N"/>
</dbReference>
<dbReference type="PANTHER" id="PTHR30349">
    <property type="entry name" value="PHAGE INTEGRASE-RELATED"/>
    <property type="match status" value="1"/>
</dbReference>
<dbReference type="CDD" id="cd00798">
    <property type="entry name" value="INT_XerDC_C"/>
    <property type="match status" value="1"/>
</dbReference>
<evidence type="ECO:0000256" key="1">
    <source>
        <dbReference type="ARBA" id="ARBA00004496"/>
    </source>
</evidence>
<dbReference type="InterPro" id="IPR013762">
    <property type="entry name" value="Integrase-like_cat_sf"/>
</dbReference>
<dbReference type="Pfam" id="PF00589">
    <property type="entry name" value="Phage_integrase"/>
    <property type="match status" value="1"/>
</dbReference>
<name>A0A1B8QJI1_MORNO</name>
<keyword evidence="3 9" id="KW-0132">Cell division</keyword>
<dbReference type="Gene3D" id="1.10.150.130">
    <property type="match status" value="1"/>
</dbReference>
<dbReference type="Pfam" id="PF02899">
    <property type="entry name" value="Phage_int_SAM_1"/>
    <property type="match status" value="1"/>
</dbReference>
<evidence type="ECO:0000256" key="7">
    <source>
        <dbReference type="ARBA" id="ARBA00023172"/>
    </source>
</evidence>
<dbReference type="Gene3D" id="1.10.443.10">
    <property type="entry name" value="Intergrase catalytic core"/>
    <property type="match status" value="1"/>
</dbReference>
<evidence type="ECO:0000256" key="9">
    <source>
        <dbReference type="HAMAP-Rule" id="MF_01808"/>
    </source>
</evidence>
<dbReference type="PANTHER" id="PTHR30349:SF81">
    <property type="entry name" value="TYROSINE RECOMBINASE XERC"/>
    <property type="match status" value="1"/>
</dbReference>
<organism evidence="12 13">
    <name type="scientific">Moraxella nonliquefaciens</name>
    <dbReference type="NCBI Taxonomy" id="478"/>
    <lineage>
        <taxon>Bacteria</taxon>
        <taxon>Pseudomonadati</taxon>
        <taxon>Pseudomonadota</taxon>
        <taxon>Gammaproteobacteria</taxon>
        <taxon>Moraxellales</taxon>
        <taxon>Moraxellaceae</taxon>
        <taxon>Moraxella</taxon>
    </lineage>
</organism>
<protein>
    <recommendedName>
        <fullName evidence="9">Tyrosine recombinase XerC</fullName>
    </recommendedName>
</protein>
<keyword evidence="5 9" id="KW-0229">DNA integration</keyword>
<evidence type="ECO:0000313" key="13">
    <source>
        <dbReference type="Proteomes" id="UP000092575"/>
    </source>
</evidence>
<feature type="active site" evidence="9">
    <location>
        <position position="275"/>
    </location>
</feature>
<dbReference type="PROSITE" id="PS51898">
    <property type="entry name" value="TYR_RECOMBINASE"/>
    <property type="match status" value="1"/>
</dbReference>
<dbReference type="GO" id="GO:0005737">
    <property type="term" value="C:cytoplasm"/>
    <property type="evidence" value="ECO:0007669"/>
    <property type="project" value="UniProtKB-SubCell"/>
</dbReference>
<evidence type="ECO:0000256" key="3">
    <source>
        <dbReference type="ARBA" id="ARBA00022618"/>
    </source>
</evidence>
<feature type="active site" evidence="9">
    <location>
        <position position="170"/>
    </location>
</feature>
<evidence type="ECO:0000259" key="10">
    <source>
        <dbReference type="PROSITE" id="PS51898"/>
    </source>
</evidence>
<sequence>MPLSRMISHSMSGDMSLVIERWLSSLMRQNYSSHTLSAYQASVCRFGGFLGHHGLNWQACSTKDLERYVVTRLEQDGVQTTSVKRDISAIKCLYQFAIKEQEQKADDKTKIHNPTIGYRLKSAPRPLPVVLDVDLMKQLLEQASPDDPKQADLWVRDKAMFELMYSSGLRLAELASLDMADVDLSAKLVRVLGKGKKMRIVPIGAKAVQAINAYLPYRTMWQAKKVANKTTKPGNTITALFISEQYGKRLGKRAIQLRLSLCATRAGIAQNLHPHLLRHSFASHLLSSGGDLRAVQELLGHSNLSTTQIYTHVDFGLLTKVYDKAHPRAFASKS</sequence>
<evidence type="ECO:0000259" key="11">
    <source>
        <dbReference type="PROSITE" id="PS51900"/>
    </source>
</evidence>
<keyword evidence="6 9" id="KW-0238">DNA-binding</keyword>
<dbReference type="Proteomes" id="UP000092575">
    <property type="component" value="Unassembled WGS sequence"/>
</dbReference>
<dbReference type="GO" id="GO:0007059">
    <property type="term" value="P:chromosome segregation"/>
    <property type="evidence" value="ECO:0007669"/>
    <property type="project" value="UniProtKB-UniRule"/>
</dbReference>
<feature type="domain" description="Core-binding (CB)" evidence="11">
    <location>
        <begin position="13"/>
        <end position="98"/>
    </location>
</feature>